<dbReference type="InterPro" id="IPR055421">
    <property type="entry name" value="TMEM132_3rd"/>
</dbReference>
<dbReference type="AlphaFoldDB" id="A0A9D3RM18"/>
<evidence type="ECO:0000313" key="3">
    <source>
        <dbReference type="Proteomes" id="UP001044222"/>
    </source>
</evidence>
<dbReference type="Pfam" id="PF23039">
    <property type="entry name" value="TMEM132_3rd"/>
    <property type="match status" value="1"/>
</dbReference>
<dbReference type="Proteomes" id="UP001044222">
    <property type="component" value="Chromosome 15"/>
</dbReference>
<accession>A0A9D3RM18</accession>
<keyword evidence="3" id="KW-1185">Reference proteome</keyword>
<dbReference type="EMBL" id="JAFIRN010000015">
    <property type="protein sequence ID" value="KAG5835200.1"/>
    <property type="molecule type" value="Genomic_DNA"/>
</dbReference>
<organism evidence="2 3">
    <name type="scientific">Anguilla anguilla</name>
    <name type="common">European freshwater eel</name>
    <name type="synonym">Muraena anguilla</name>
    <dbReference type="NCBI Taxonomy" id="7936"/>
    <lineage>
        <taxon>Eukaryota</taxon>
        <taxon>Metazoa</taxon>
        <taxon>Chordata</taxon>
        <taxon>Craniata</taxon>
        <taxon>Vertebrata</taxon>
        <taxon>Euteleostomi</taxon>
        <taxon>Actinopterygii</taxon>
        <taxon>Neopterygii</taxon>
        <taxon>Teleostei</taxon>
        <taxon>Anguilliformes</taxon>
        <taxon>Anguillidae</taxon>
        <taxon>Anguilla</taxon>
    </lineage>
</organism>
<proteinExistence type="predicted"/>
<evidence type="ECO:0000259" key="1">
    <source>
        <dbReference type="Pfam" id="PF23039"/>
    </source>
</evidence>
<sequence>MRRIGSVRLHQSSTDAQLGQVRLDANFVVLMPSGPVRQRDGVTAYVATSDPSQVDRFTLRVTLKRGVEFLGARPSAPFLWSVTQDERREGQKVITLQCSRSDRGSTAEQLAAAAVFPLQSLRLRSALKAQLLQTDRSCRAARALK</sequence>
<name>A0A9D3RM18_ANGAN</name>
<dbReference type="PANTHER" id="PTHR13388">
    <property type="entry name" value="DETONATOR, ISOFORM E"/>
    <property type="match status" value="1"/>
</dbReference>
<protein>
    <recommendedName>
        <fullName evidence="1">Transmembrane protein TMEM132 cohesin-like domain-containing protein</fullName>
    </recommendedName>
</protein>
<gene>
    <name evidence="2" type="ORF">ANANG_G00269610</name>
</gene>
<evidence type="ECO:0000313" key="2">
    <source>
        <dbReference type="EMBL" id="KAG5835200.1"/>
    </source>
</evidence>
<comment type="caution">
    <text evidence="2">The sequence shown here is derived from an EMBL/GenBank/DDBJ whole genome shotgun (WGS) entry which is preliminary data.</text>
</comment>
<dbReference type="PANTHER" id="PTHR13388:SF4">
    <property type="entry name" value="TRANSMEMBRANE PROTEIN 132C"/>
    <property type="match status" value="1"/>
</dbReference>
<dbReference type="InterPro" id="IPR026307">
    <property type="entry name" value="TMEM132"/>
</dbReference>
<feature type="domain" description="Transmembrane protein TMEM132 cohesin-like" evidence="1">
    <location>
        <begin position="19"/>
        <end position="106"/>
    </location>
</feature>
<reference evidence="2" key="1">
    <citation type="submission" date="2021-01" db="EMBL/GenBank/DDBJ databases">
        <title>A chromosome-scale assembly of European eel, Anguilla anguilla.</title>
        <authorList>
            <person name="Henkel C."/>
            <person name="Jong-Raadsen S.A."/>
            <person name="Dufour S."/>
            <person name="Weltzien F.-A."/>
            <person name="Palstra A.P."/>
            <person name="Pelster B."/>
            <person name="Spaink H.P."/>
            <person name="Van Den Thillart G.E."/>
            <person name="Jansen H."/>
            <person name="Zahm M."/>
            <person name="Klopp C."/>
            <person name="Cedric C."/>
            <person name="Louis A."/>
            <person name="Berthelot C."/>
            <person name="Parey E."/>
            <person name="Roest Crollius H."/>
            <person name="Montfort J."/>
            <person name="Robinson-Rechavi M."/>
            <person name="Bucao C."/>
            <person name="Bouchez O."/>
            <person name="Gislard M."/>
            <person name="Lluch J."/>
            <person name="Milhes M."/>
            <person name="Lampietro C."/>
            <person name="Lopez Roques C."/>
            <person name="Donnadieu C."/>
            <person name="Braasch I."/>
            <person name="Desvignes T."/>
            <person name="Postlethwait J."/>
            <person name="Bobe J."/>
            <person name="Guiguen Y."/>
            <person name="Dirks R."/>
        </authorList>
    </citation>
    <scope>NUCLEOTIDE SEQUENCE</scope>
    <source>
        <strain evidence="2">Tag_6206</strain>
        <tissue evidence="2">Liver</tissue>
    </source>
</reference>